<sequence length="506" mass="53974">MPLAIVQSRAVAGIQGAEVVVECDLGPGLPTFAVVGLAETAVKEARDRVRSAIQNSGLDFPARRIVVNLAPADLPKEGGRFDLPIALGILAASGQIPMAALTAMECIGELALDGGLRPVPGALSAALAASGAGRELLLPRANADEAVLAEGAVIRAAATLAQAVAHLRGQRHLPAWEASHGPAGEPEALAETLPDIADVRGQEMVKRALVVAALGGHHLLLSGPPGTGKSMLAMRLPGLLPPLQRDEAMEVAALHSLHGSFESRHWRRRPFRSPHHSASVAALVGGGSRPKPGEISLAHGGVLFLDELPEFPRAVLEALREPLETGEIHISRANRHTSYPARFQLVAAMNPCPCGHLGNPREACRCTPAQIQQYRGRLSGPLLDRIDIQVEVPALPIEALQQKESGPDSAYWRERIGAARERQMLRQGCLNGQLQGKALDRQVTLAPADRSFLERAAQSLAFSARAYHRVLRVARSIADLEARDSIHREDLAEAIQYRRLALSLGH</sequence>
<dbReference type="RefSeq" id="WP_004872379.1">
    <property type="nucleotide sequence ID" value="NZ_CP005986.1"/>
</dbReference>
<dbReference type="HOGENOM" id="CLU_026145_1_1_6"/>
<dbReference type="SUPFAM" id="SSF52540">
    <property type="entry name" value="P-loop containing nucleoside triphosphate hydrolases"/>
    <property type="match status" value="1"/>
</dbReference>
<dbReference type="Gene3D" id="3.40.50.300">
    <property type="entry name" value="P-loop containing nucleotide triphosphate hydrolases"/>
    <property type="match status" value="1"/>
</dbReference>
<dbReference type="InterPro" id="IPR014721">
    <property type="entry name" value="Ribsml_uS5_D2-typ_fold_subgr"/>
</dbReference>
<dbReference type="Gene3D" id="3.30.230.10">
    <property type="match status" value="1"/>
</dbReference>
<evidence type="ECO:0000259" key="2">
    <source>
        <dbReference type="SMART" id="SM00382"/>
    </source>
</evidence>
<proteinExistence type="inferred from homology"/>
<dbReference type="InterPro" id="IPR025158">
    <property type="entry name" value="Mg_chelat-rel_C"/>
</dbReference>
<dbReference type="KEGG" id="acz:Acaty_c1511"/>
<feature type="domain" description="AAA+ ATPase" evidence="2">
    <location>
        <begin position="215"/>
        <end position="396"/>
    </location>
</feature>
<dbReference type="Proteomes" id="UP000005522">
    <property type="component" value="Chromosome"/>
</dbReference>
<organism evidence="3 4">
    <name type="scientific">Acidithiobacillus caldus (strain ATCC 51756 / DSM 8584 / KU)</name>
    <dbReference type="NCBI Taxonomy" id="637389"/>
    <lineage>
        <taxon>Bacteria</taxon>
        <taxon>Pseudomonadati</taxon>
        <taxon>Pseudomonadota</taxon>
        <taxon>Acidithiobacillia</taxon>
        <taxon>Acidithiobacillales</taxon>
        <taxon>Acidithiobacillaceae</taxon>
        <taxon>Acidithiobacillus</taxon>
    </lineage>
</organism>
<dbReference type="InterPro" id="IPR045006">
    <property type="entry name" value="CHLI-like"/>
</dbReference>
<dbReference type="InterPro" id="IPR027417">
    <property type="entry name" value="P-loop_NTPase"/>
</dbReference>
<dbReference type="NCBIfam" id="NF007365">
    <property type="entry name" value="PRK09862.1"/>
    <property type="match status" value="1"/>
</dbReference>
<name>A0A059ZZD1_ACICK</name>
<dbReference type="InterPro" id="IPR003593">
    <property type="entry name" value="AAA+_ATPase"/>
</dbReference>
<comment type="similarity">
    <text evidence="1">Belongs to the Mg-chelatase subunits D/I family. ComM subfamily.</text>
</comment>
<dbReference type="Pfam" id="PF13541">
    <property type="entry name" value="ChlI"/>
    <property type="match status" value="1"/>
</dbReference>
<reference evidence="3 4" key="1">
    <citation type="journal article" date="2009" name="J. Bacteriol.">
        <title>Draft genome sequence of the extremely acidophilic bacterium Acidithiobacillus caldus ATCC 51756 reveals metabolic versatility in the genus Acidithiobacillus.</title>
        <authorList>
            <person name="Valdes J."/>
            <person name="Quatrini R."/>
            <person name="Hallberg K."/>
            <person name="Dopson M."/>
            <person name="Valenzuela P.D."/>
            <person name="Holmes D.S."/>
        </authorList>
    </citation>
    <scope>NUCLEOTIDE SEQUENCE [LARGE SCALE GENOMIC DNA]</scope>
    <source>
        <strain evidence="4">ATCC 51756 / DSM 8584 / KU</strain>
    </source>
</reference>
<evidence type="ECO:0000256" key="1">
    <source>
        <dbReference type="ARBA" id="ARBA00006354"/>
    </source>
</evidence>
<dbReference type="PANTHER" id="PTHR32039">
    <property type="entry name" value="MAGNESIUM-CHELATASE SUBUNIT CHLI"/>
    <property type="match status" value="1"/>
</dbReference>
<accession>A0A059ZZD1</accession>
<evidence type="ECO:0000313" key="3">
    <source>
        <dbReference type="EMBL" id="AIA55376.1"/>
    </source>
</evidence>
<dbReference type="EMBL" id="CP005986">
    <property type="protein sequence ID" value="AIA55376.1"/>
    <property type="molecule type" value="Genomic_DNA"/>
</dbReference>
<dbReference type="Pfam" id="PF01078">
    <property type="entry name" value="Mg_chelatase"/>
    <property type="match status" value="1"/>
</dbReference>
<evidence type="ECO:0000313" key="4">
    <source>
        <dbReference type="Proteomes" id="UP000005522"/>
    </source>
</evidence>
<dbReference type="GO" id="GO:0005524">
    <property type="term" value="F:ATP binding"/>
    <property type="evidence" value="ECO:0007669"/>
    <property type="project" value="InterPro"/>
</dbReference>
<dbReference type="SUPFAM" id="SSF54211">
    <property type="entry name" value="Ribosomal protein S5 domain 2-like"/>
    <property type="match status" value="1"/>
</dbReference>
<dbReference type="PANTHER" id="PTHR32039:SF7">
    <property type="entry name" value="COMPETENCE PROTEIN COMM"/>
    <property type="match status" value="1"/>
</dbReference>
<dbReference type="eggNOG" id="COG0606">
    <property type="taxonomic scope" value="Bacteria"/>
</dbReference>
<dbReference type="SMART" id="SM00382">
    <property type="entry name" value="AAA"/>
    <property type="match status" value="1"/>
</dbReference>
<dbReference type="InterPro" id="IPR000523">
    <property type="entry name" value="Mg_chelatse_chII-like_cat_dom"/>
</dbReference>
<gene>
    <name evidence="3" type="ORF">Acaty_c1511</name>
</gene>
<dbReference type="NCBIfam" id="TIGR00368">
    <property type="entry name" value="YifB family Mg chelatase-like AAA ATPase"/>
    <property type="match status" value="1"/>
</dbReference>
<dbReference type="Pfam" id="PF13335">
    <property type="entry name" value="Mg_chelatase_C"/>
    <property type="match status" value="1"/>
</dbReference>
<protein>
    <submittedName>
        <fullName evidence="3">Mg(2+) chelatase family protein</fullName>
    </submittedName>
</protein>
<dbReference type="InterPro" id="IPR020568">
    <property type="entry name" value="Ribosomal_Su5_D2-typ_SF"/>
</dbReference>
<dbReference type="AlphaFoldDB" id="A0A059ZZD1"/>
<dbReference type="InterPro" id="IPR004482">
    <property type="entry name" value="Mg_chelat-rel"/>
</dbReference>